<name>A0A1I8FR64_9PLAT</name>
<protein>
    <submittedName>
        <fullName evidence="3">WD_REPEATS_REGION domain-containing protein</fullName>
    </submittedName>
</protein>
<accession>A0A1I8FR64</accession>
<dbReference type="AlphaFoldDB" id="A0A1I8FR64"/>
<feature type="compositionally biased region" description="Low complexity" evidence="1">
    <location>
        <begin position="177"/>
        <end position="186"/>
    </location>
</feature>
<feature type="region of interest" description="Disordered" evidence="1">
    <location>
        <begin position="177"/>
        <end position="200"/>
    </location>
</feature>
<keyword evidence="2" id="KW-1185">Reference proteome</keyword>
<evidence type="ECO:0000256" key="1">
    <source>
        <dbReference type="SAM" id="MobiDB-lite"/>
    </source>
</evidence>
<evidence type="ECO:0000313" key="3">
    <source>
        <dbReference type="WBParaSite" id="maker-unitig_45100-snap-gene-0.2-mRNA-1"/>
    </source>
</evidence>
<proteinExistence type="predicted"/>
<evidence type="ECO:0000313" key="2">
    <source>
        <dbReference type="Proteomes" id="UP000095280"/>
    </source>
</evidence>
<dbReference type="WBParaSite" id="maker-unitig_45100-snap-gene-0.2-mRNA-1">
    <property type="protein sequence ID" value="maker-unitig_45100-snap-gene-0.2-mRNA-1"/>
    <property type="gene ID" value="maker-unitig_45100-snap-gene-0.2"/>
</dbReference>
<sequence>LAWSDTLEWLRDVSLRGAADAGRFLQAAARRPSLLAVGDERRRRPADGITGAASRLRPVDGLAGGIGMPFLMCQWLADSADSCWTASGDKTSGLHSCLDPSRDFAPSMATRASGERASAVGQASGGQWRPVCSSASRDGTRVELWDSRTPGGSVGVIPDAQRAVALLIQQRQQSAASRRCGSSSTAVGEVMRPSGQQWRRWRRQQRHLRGVHRLEQSGHLRRRPTASSNCGDIRALSQPQDRALDASTPSFVRVGVPKR</sequence>
<organism evidence="2 3">
    <name type="scientific">Macrostomum lignano</name>
    <dbReference type="NCBI Taxonomy" id="282301"/>
    <lineage>
        <taxon>Eukaryota</taxon>
        <taxon>Metazoa</taxon>
        <taxon>Spiralia</taxon>
        <taxon>Lophotrochozoa</taxon>
        <taxon>Platyhelminthes</taxon>
        <taxon>Rhabditophora</taxon>
        <taxon>Macrostomorpha</taxon>
        <taxon>Macrostomida</taxon>
        <taxon>Macrostomidae</taxon>
        <taxon>Macrostomum</taxon>
    </lineage>
</organism>
<dbReference type="Proteomes" id="UP000095280">
    <property type="component" value="Unplaced"/>
</dbReference>
<feature type="region of interest" description="Disordered" evidence="1">
    <location>
        <begin position="212"/>
        <end position="259"/>
    </location>
</feature>
<reference evidence="3" key="1">
    <citation type="submission" date="2016-11" db="UniProtKB">
        <authorList>
            <consortium name="WormBaseParasite"/>
        </authorList>
    </citation>
    <scope>IDENTIFICATION</scope>
</reference>